<dbReference type="Pfam" id="PF09360">
    <property type="entry name" value="zf-CDGSH"/>
    <property type="match status" value="1"/>
</dbReference>
<evidence type="ECO:0000256" key="2">
    <source>
        <dbReference type="ARBA" id="ARBA00022723"/>
    </source>
</evidence>
<comment type="caution">
    <text evidence="6">The sequence shown here is derived from an EMBL/GenBank/DDBJ whole genome shotgun (WGS) entry which is preliminary data.</text>
</comment>
<dbReference type="GO" id="GO:0051537">
    <property type="term" value="F:2 iron, 2 sulfur cluster binding"/>
    <property type="evidence" value="ECO:0007669"/>
    <property type="project" value="UniProtKB-KW"/>
</dbReference>
<keyword evidence="3" id="KW-0408">Iron</keyword>
<dbReference type="InterPro" id="IPR042216">
    <property type="entry name" value="MitoNEET_CISD"/>
</dbReference>
<dbReference type="InterPro" id="IPR018967">
    <property type="entry name" value="FeS-contain_CDGSH-typ"/>
</dbReference>
<reference evidence="6 7" key="1">
    <citation type="submission" date="2017-07" db="EMBL/GenBank/DDBJ databases">
        <title>Draft whole genome sequences of clinical Proprionibacteriaceae strains.</title>
        <authorList>
            <person name="Bernier A.-M."/>
            <person name="Bernard K."/>
            <person name="Domingo M.-C."/>
        </authorList>
    </citation>
    <scope>NUCLEOTIDE SEQUENCE [LARGE SCALE GENOMIC DNA]</scope>
    <source>
        <strain evidence="6 7">NML 130396</strain>
    </source>
</reference>
<accession>A0A255H4B0</accession>
<evidence type="ECO:0000256" key="3">
    <source>
        <dbReference type="ARBA" id="ARBA00023004"/>
    </source>
</evidence>
<feature type="domain" description="Iron-binding zinc finger CDGSH type" evidence="5">
    <location>
        <begin position="34"/>
        <end position="65"/>
    </location>
</feature>
<dbReference type="AlphaFoldDB" id="A0A255H4B0"/>
<dbReference type="EMBL" id="NMVQ01000012">
    <property type="protein sequence ID" value="OYO22196.1"/>
    <property type="molecule type" value="Genomic_DNA"/>
</dbReference>
<evidence type="ECO:0000313" key="6">
    <source>
        <dbReference type="EMBL" id="OYO22196.1"/>
    </source>
</evidence>
<evidence type="ECO:0000313" key="7">
    <source>
        <dbReference type="Proteomes" id="UP000216311"/>
    </source>
</evidence>
<dbReference type="SMART" id="SM00704">
    <property type="entry name" value="ZnF_CDGSH"/>
    <property type="match status" value="1"/>
</dbReference>
<proteinExistence type="predicted"/>
<keyword evidence="1" id="KW-0001">2Fe-2S</keyword>
<keyword evidence="7" id="KW-1185">Reference proteome</keyword>
<keyword evidence="2" id="KW-0479">Metal-binding</keyword>
<gene>
    <name evidence="6" type="ORF">CGZ93_08060</name>
</gene>
<organism evidence="6 7">
    <name type="scientific">Enemella dayhoffiae</name>
    <dbReference type="NCBI Taxonomy" id="2016507"/>
    <lineage>
        <taxon>Bacteria</taxon>
        <taxon>Bacillati</taxon>
        <taxon>Actinomycetota</taxon>
        <taxon>Actinomycetes</taxon>
        <taxon>Propionibacteriales</taxon>
        <taxon>Propionibacteriaceae</taxon>
        <taxon>Enemella</taxon>
    </lineage>
</organism>
<dbReference type="OrthoDB" id="9800162at2"/>
<name>A0A255H4B0_9ACTN</name>
<protein>
    <submittedName>
        <fullName evidence="6">Iron-binding protein</fullName>
    </submittedName>
</protein>
<evidence type="ECO:0000259" key="5">
    <source>
        <dbReference type="SMART" id="SM00704"/>
    </source>
</evidence>
<dbReference type="Gene3D" id="3.40.5.90">
    <property type="entry name" value="CDGSH iron-sulfur domain, mitoNEET-type"/>
    <property type="match status" value="1"/>
</dbReference>
<keyword evidence="4" id="KW-0411">Iron-sulfur</keyword>
<evidence type="ECO:0000256" key="1">
    <source>
        <dbReference type="ARBA" id="ARBA00022714"/>
    </source>
</evidence>
<dbReference type="GO" id="GO:0005737">
    <property type="term" value="C:cytoplasm"/>
    <property type="evidence" value="ECO:0007669"/>
    <property type="project" value="UniProtKB-ARBA"/>
</dbReference>
<sequence length="70" mass="7270">MGDEAAAAQISVCPDGPLLVRGDFEILDGDGMPIPLPRRTVALCRCGRSANKPWCDATHKQAGGPRAAAP</sequence>
<dbReference type="GO" id="GO:0046872">
    <property type="term" value="F:metal ion binding"/>
    <property type="evidence" value="ECO:0007669"/>
    <property type="project" value="UniProtKB-KW"/>
</dbReference>
<evidence type="ECO:0000256" key="4">
    <source>
        <dbReference type="ARBA" id="ARBA00023014"/>
    </source>
</evidence>
<dbReference type="Proteomes" id="UP000216311">
    <property type="component" value="Unassembled WGS sequence"/>
</dbReference>